<dbReference type="Proteomes" id="UP001174932">
    <property type="component" value="Unassembled WGS sequence"/>
</dbReference>
<keyword evidence="3 4" id="KW-0560">Oxidoreductase</keyword>
<comment type="caution">
    <text evidence="4">The sequence shown here is derived from an EMBL/GenBank/DDBJ whole genome shotgun (WGS) entry which is preliminary data.</text>
</comment>
<comment type="pathway">
    <text evidence="1">Cofactor biosynthesis; adenosylcobalamin biosynthesis.</text>
</comment>
<evidence type="ECO:0000256" key="1">
    <source>
        <dbReference type="ARBA" id="ARBA00004953"/>
    </source>
</evidence>
<reference evidence="4" key="1">
    <citation type="journal article" date="2015" name="Int. J. Syst. Evol. Microbiol.">
        <title>Rhizobium alvei sp. nov., isolated from a freshwater river.</title>
        <authorList>
            <person name="Sheu S.Y."/>
            <person name="Huang H.W."/>
            <person name="Young C.C."/>
            <person name="Chen W.M."/>
        </authorList>
    </citation>
    <scope>NUCLEOTIDE SEQUENCE</scope>
    <source>
        <strain evidence="4">TNR-22</strain>
    </source>
</reference>
<name>A0ABT8YPQ0_9HYPH</name>
<dbReference type="NCBIfam" id="NF005968">
    <property type="entry name" value="PRK08057.1-2"/>
    <property type="match status" value="1"/>
</dbReference>
<organism evidence="4 5">
    <name type="scientific">Rhizobium alvei</name>
    <dbReference type="NCBI Taxonomy" id="1132659"/>
    <lineage>
        <taxon>Bacteria</taxon>
        <taxon>Pseudomonadati</taxon>
        <taxon>Pseudomonadota</taxon>
        <taxon>Alphaproteobacteria</taxon>
        <taxon>Hyphomicrobiales</taxon>
        <taxon>Rhizobiaceae</taxon>
        <taxon>Rhizobium/Agrobacterium group</taxon>
        <taxon>Rhizobium</taxon>
    </lineage>
</organism>
<dbReference type="EMBL" id="JAUOZU010000013">
    <property type="protein sequence ID" value="MDO6965674.1"/>
    <property type="molecule type" value="Genomic_DNA"/>
</dbReference>
<dbReference type="PANTHER" id="PTHR36925:SF1">
    <property type="entry name" value="COBALT-PRECORRIN-6A REDUCTASE"/>
    <property type="match status" value="1"/>
</dbReference>
<evidence type="ECO:0000313" key="5">
    <source>
        <dbReference type="Proteomes" id="UP001174932"/>
    </source>
</evidence>
<evidence type="ECO:0000313" key="4">
    <source>
        <dbReference type="EMBL" id="MDO6965674.1"/>
    </source>
</evidence>
<accession>A0ABT8YPQ0</accession>
<dbReference type="PROSITE" id="PS51014">
    <property type="entry name" value="COBK_CBIJ"/>
    <property type="match status" value="1"/>
</dbReference>
<sequence length="256" mass="27231">MDKPHILILGGTTEARALAERLAGRSDLDVTLSLAGRTAEPRPLPVRTRVGGFGGVDGLVSYIENERIDLLIDATHPFANRISANAAAASARSGVCHFILCRPGWSRLEGDRWTITGSVEEAVDALGVAPRRVFLAIGRQEAARFSAAPQHSYLVRSVDPVDPPLTVPDCRYILACGPFDPADEEALLSRERIDVVVTKDSGGSATYGKIAAARALGLEVIMIGRQPPPGVQTVADAEAALALIDHAFPPSWKRGV</sequence>
<dbReference type="InterPro" id="IPR003723">
    <property type="entry name" value="Precorrin-6x_reduct"/>
</dbReference>
<dbReference type="Pfam" id="PF02571">
    <property type="entry name" value="CbiJ"/>
    <property type="match status" value="1"/>
</dbReference>
<reference evidence="4" key="2">
    <citation type="submission" date="2023-07" db="EMBL/GenBank/DDBJ databases">
        <authorList>
            <person name="Shen H."/>
        </authorList>
    </citation>
    <scope>NUCLEOTIDE SEQUENCE</scope>
    <source>
        <strain evidence="4">TNR-22</strain>
    </source>
</reference>
<evidence type="ECO:0000256" key="2">
    <source>
        <dbReference type="ARBA" id="ARBA00022573"/>
    </source>
</evidence>
<keyword evidence="5" id="KW-1185">Reference proteome</keyword>
<evidence type="ECO:0000256" key="3">
    <source>
        <dbReference type="ARBA" id="ARBA00023002"/>
    </source>
</evidence>
<dbReference type="EC" id="1.3.1.106" evidence="4"/>
<proteinExistence type="predicted"/>
<dbReference type="PANTHER" id="PTHR36925">
    <property type="entry name" value="COBALT-PRECORRIN-6A REDUCTASE"/>
    <property type="match status" value="1"/>
</dbReference>
<protein>
    <submittedName>
        <fullName evidence="4">Cobalt-precorrin-6A reductase</fullName>
        <ecNumber evidence="4">1.3.1.106</ecNumber>
    </submittedName>
</protein>
<keyword evidence="2" id="KW-0169">Cobalamin biosynthesis</keyword>
<dbReference type="GO" id="GO:0016491">
    <property type="term" value="F:oxidoreductase activity"/>
    <property type="evidence" value="ECO:0007669"/>
    <property type="project" value="UniProtKB-KW"/>
</dbReference>
<dbReference type="RefSeq" id="WP_304377609.1">
    <property type="nucleotide sequence ID" value="NZ_JAUOZU010000013.1"/>
</dbReference>
<gene>
    <name evidence="4" type="ORF">Q4481_17060</name>
</gene>